<evidence type="ECO:0000256" key="4">
    <source>
        <dbReference type="ARBA" id="ARBA00022679"/>
    </source>
</evidence>
<sequence length="309" mass="33972">MSVNESPAPTHHDIRCVAISIATFRRPQLLSQLLNVCAAQTAEVDARVRIVVVDNDPLASAREAVAFFPGVEYIHEPLPGIAAARNRGLDATTEDDDAIIFIDDDEVPAPGWLREMLAYAVEHRADIVTGPVEPIITDSVPRWIVRGGFWRRQNGLSGSTPGSVATNNTLLRLAAWRANPTRFSEALSMKGGSDTEFFRSLRAASPLKVLWCAEAVVSEHVIPERANAKWLFRRAIRIGNINARYRTRAAAFMGGIARIGVGLPFIAFDFAVHRQPMARSWNMLAHGLGMVGNVLNVDLVEYRRKTNGA</sequence>
<reference evidence="6 7" key="1">
    <citation type="submission" date="2023-09" db="EMBL/GenBank/DDBJ databases">
        <title>Microbacterium fusihabitans sp. nov., Microbacterium phycihabitans sp. nov., and Microbacterium cervinum sp. nov., isolated from dried seaweeds of beach.</title>
        <authorList>
            <person name="Lee S.D."/>
        </authorList>
    </citation>
    <scope>NUCLEOTIDE SEQUENCE [LARGE SCALE GENOMIC DNA]</scope>
    <source>
        <strain evidence="6 7">KSW4-17</strain>
    </source>
</reference>
<dbReference type="EC" id="2.4.-.-" evidence="6"/>
<proteinExistence type="inferred from homology"/>
<dbReference type="PANTHER" id="PTHR43179">
    <property type="entry name" value="RHAMNOSYLTRANSFERASE WBBL"/>
    <property type="match status" value="1"/>
</dbReference>
<dbReference type="PANTHER" id="PTHR43179:SF12">
    <property type="entry name" value="GALACTOFURANOSYLTRANSFERASE GLFT2"/>
    <property type="match status" value="1"/>
</dbReference>
<name>A0ABU3T4Y3_9MICO</name>
<dbReference type="GO" id="GO:0016757">
    <property type="term" value="F:glycosyltransferase activity"/>
    <property type="evidence" value="ECO:0007669"/>
    <property type="project" value="UniProtKB-KW"/>
</dbReference>
<dbReference type="SUPFAM" id="SSF53448">
    <property type="entry name" value="Nucleotide-diphospho-sugar transferases"/>
    <property type="match status" value="1"/>
</dbReference>
<keyword evidence="7" id="KW-1185">Reference proteome</keyword>
<organism evidence="6 7">
    <name type="scientific">Microbacterium galbum</name>
    <dbReference type="NCBI Taxonomy" id="3075994"/>
    <lineage>
        <taxon>Bacteria</taxon>
        <taxon>Bacillati</taxon>
        <taxon>Actinomycetota</taxon>
        <taxon>Actinomycetes</taxon>
        <taxon>Micrococcales</taxon>
        <taxon>Microbacteriaceae</taxon>
        <taxon>Microbacterium</taxon>
    </lineage>
</organism>
<evidence type="ECO:0000259" key="5">
    <source>
        <dbReference type="Pfam" id="PF00535"/>
    </source>
</evidence>
<comment type="similarity">
    <text evidence="2">Belongs to the glycosyltransferase 2 family.</text>
</comment>
<accession>A0ABU3T4Y3</accession>
<evidence type="ECO:0000313" key="6">
    <source>
        <dbReference type="EMBL" id="MDU0366395.1"/>
    </source>
</evidence>
<keyword evidence="4 6" id="KW-0808">Transferase</keyword>
<dbReference type="InterPro" id="IPR029044">
    <property type="entry name" value="Nucleotide-diphossugar_trans"/>
</dbReference>
<gene>
    <name evidence="6" type="ORF">RWH45_04145</name>
</gene>
<feature type="domain" description="Glycosyltransferase 2-like" evidence="5">
    <location>
        <begin position="21"/>
        <end position="147"/>
    </location>
</feature>
<dbReference type="Proteomes" id="UP001263371">
    <property type="component" value="Unassembled WGS sequence"/>
</dbReference>
<dbReference type="Pfam" id="PF00535">
    <property type="entry name" value="Glycos_transf_2"/>
    <property type="match status" value="1"/>
</dbReference>
<dbReference type="CDD" id="cd00761">
    <property type="entry name" value="Glyco_tranf_GTA_type"/>
    <property type="match status" value="1"/>
</dbReference>
<dbReference type="EMBL" id="JAWDIS010000001">
    <property type="protein sequence ID" value="MDU0366395.1"/>
    <property type="molecule type" value="Genomic_DNA"/>
</dbReference>
<evidence type="ECO:0000256" key="3">
    <source>
        <dbReference type="ARBA" id="ARBA00022676"/>
    </source>
</evidence>
<dbReference type="InterPro" id="IPR001173">
    <property type="entry name" value="Glyco_trans_2-like"/>
</dbReference>
<evidence type="ECO:0000256" key="1">
    <source>
        <dbReference type="ARBA" id="ARBA00004776"/>
    </source>
</evidence>
<protein>
    <submittedName>
        <fullName evidence="6">Glycosyltransferase</fullName>
        <ecNumber evidence="6">2.4.-.-</ecNumber>
    </submittedName>
</protein>
<evidence type="ECO:0000256" key="2">
    <source>
        <dbReference type="ARBA" id="ARBA00006739"/>
    </source>
</evidence>
<evidence type="ECO:0000313" key="7">
    <source>
        <dbReference type="Proteomes" id="UP001263371"/>
    </source>
</evidence>
<dbReference type="RefSeq" id="WP_315993628.1">
    <property type="nucleotide sequence ID" value="NZ_JAWDIS010000001.1"/>
</dbReference>
<comment type="caution">
    <text evidence="6">The sequence shown here is derived from an EMBL/GenBank/DDBJ whole genome shotgun (WGS) entry which is preliminary data.</text>
</comment>
<dbReference type="Gene3D" id="3.90.550.10">
    <property type="entry name" value="Spore Coat Polysaccharide Biosynthesis Protein SpsA, Chain A"/>
    <property type="match status" value="1"/>
</dbReference>
<comment type="pathway">
    <text evidence="1">Cell wall biogenesis; cell wall polysaccharide biosynthesis.</text>
</comment>
<keyword evidence="3 6" id="KW-0328">Glycosyltransferase</keyword>